<accession>A0A1S4AB95</accession>
<dbReference type="PROSITE" id="PS51005">
    <property type="entry name" value="NAC"/>
    <property type="match status" value="1"/>
</dbReference>
<keyword evidence="2" id="KW-0805">Transcription regulation</keyword>
<evidence type="ECO:0000256" key="5">
    <source>
        <dbReference type="ARBA" id="ARBA00023242"/>
    </source>
</evidence>
<keyword evidence="4" id="KW-0804">Transcription</keyword>
<evidence type="ECO:0000256" key="4">
    <source>
        <dbReference type="ARBA" id="ARBA00023163"/>
    </source>
</evidence>
<dbReference type="Gene3D" id="2.170.150.80">
    <property type="entry name" value="NAC domain"/>
    <property type="match status" value="1"/>
</dbReference>
<protein>
    <submittedName>
        <fullName evidence="7">NAC domain-containing protein 68-like</fullName>
    </submittedName>
</protein>
<dbReference type="KEGG" id="nta:107795762"/>
<dbReference type="AlphaFoldDB" id="A0A1S4AB95"/>
<dbReference type="InterPro" id="IPR036093">
    <property type="entry name" value="NAC_dom_sf"/>
</dbReference>
<dbReference type="PANTHER" id="PTHR31989">
    <property type="entry name" value="NAC DOMAIN-CONTAINING PROTEIN 82-RELATED"/>
    <property type="match status" value="1"/>
</dbReference>
<sequence>MMSSKTSHNNSPYPVIGIRFRPTDEELILFLLKFVSCKNFSCDHIRVEDLYGNKKPWDIFENNFLGEDTKVNYFFTKLKRTKAGGLRFSRGLIGGGSWKGLDKRKPVFKGSKLVGFKKSFRYQEEDSCTEELGGDRGIKNIVWNMKEYSLNVDILKVLRQRNSIQYEDFVLCCIKRKSVHGNDHKELGNMMPMEIAASGNNVVDVMNDMLSTAPEHDLDYVTSSSEDQGTYFHDFCPSNQFSSSEHNNVFDQLQQDQNIEQLVNVQAQNIEEMAPSAQSHVDYVGSSSEEGTVASNKFTYSPDNNDFELQQDHNIECDDRATVPSTLAEIMKNIDHVDRKVYEYIGSLLAEKSNTAEPQLPDESMAQGSSTAMVNEENINAGFVSDQWSIEQVHNIEDRAPITFTGMLSSSDYYAKTSTTALVINSDECFTMEELLASDDDVIAADLAWMPTQWAGSLNQVIN</sequence>
<gene>
    <name evidence="7" type="primary">LOC107795762</name>
</gene>
<dbReference type="GO" id="GO:0003677">
    <property type="term" value="F:DNA binding"/>
    <property type="evidence" value="ECO:0007669"/>
    <property type="project" value="UniProtKB-KW"/>
</dbReference>
<organism evidence="7">
    <name type="scientific">Nicotiana tabacum</name>
    <name type="common">Common tobacco</name>
    <dbReference type="NCBI Taxonomy" id="4097"/>
    <lineage>
        <taxon>Eukaryota</taxon>
        <taxon>Viridiplantae</taxon>
        <taxon>Streptophyta</taxon>
        <taxon>Embryophyta</taxon>
        <taxon>Tracheophyta</taxon>
        <taxon>Spermatophyta</taxon>
        <taxon>Magnoliopsida</taxon>
        <taxon>eudicotyledons</taxon>
        <taxon>Gunneridae</taxon>
        <taxon>Pentapetalae</taxon>
        <taxon>asterids</taxon>
        <taxon>lamiids</taxon>
        <taxon>Solanales</taxon>
        <taxon>Solanaceae</taxon>
        <taxon>Nicotianoideae</taxon>
        <taxon>Nicotianeae</taxon>
        <taxon>Nicotiana</taxon>
    </lineage>
</organism>
<evidence type="ECO:0000313" key="7">
    <source>
        <dbReference type="RefSeq" id="XP_016473927.1"/>
    </source>
</evidence>
<evidence type="ECO:0000256" key="2">
    <source>
        <dbReference type="ARBA" id="ARBA00023015"/>
    </source>
</evidence>
<keyword evidence="3" id="KW-0238">DNA-binding</keyword>
<keyword evidence="5" id="KW-0539">Nucleus</keyword>
<dbReference type="SUPFAM" id="SSF101941">
    <property type="entry name" value="NAC domain"/>
    <property type="match status" value="1"/>
</dbReference>
<dbReference type="OMA" id="HGNDHKE"/>
<dbReference type="OrthoDB" id="1305923at2759"/>
<evidence type="ECO:0000259" key="6">
    <source>
        <dbReference type="PROSITE" id="PS51005"/>
    </source>
</evidence>
<dbReference type="InterPro" id="IPR003441">
    <property type="entry name" value="NAC-dom"/>
</dbReference>
<proteinExistence type="predicted"/>
<comment type="subcellular location">
    <subcellularLocation>
        <location evidence="1">Nucleus</location>
    </subcellularLocation>
</comment>
<dbReference type="Pfam" id="PF02365">
    <property type="entry name" value="NAM"/>
    <property type="match status" value="1"/>
</dbReference>
<evidence type="ECO:0000256" key="3">
    <source>
        <dbReference type="ARBA" id="ARBA00023125"/>
    </source>
</evidence>
<dbReference type="STRING" id="4097.A0A1S4AB95"/>
<reference evidence="7" key="1">
    <citation type="submission" date="2025-08" db="UniProtKB">
        <authorList>
            <consortium name="RefSeq"/>
        </authorList>
    </citation>
    <scope>IDENTIFICATION</scope>
</reference>
<dbReference type="GO" id="GO:0005634">
    <property type="term" value="C:nucleus"/>
    <property type="evidence" value="ECO:0007669"/>
    <property type="project" value="UniProtKB-SubCell"/>
</dbReference>
<dbReference type="PaxDb" id="4097-A0A1S4AB95"/>
<name>A0A1S4AB95_TOBAC</name>
<dbReference type="RefSeq" id="XP_016473927.1">
    <property type="nucleotide sequence ID" value="XM_016618441.1"/>
</dbReference>
<dbReference type="GO" id="GO:0006355">
    <property type="term" value="P:regulation of DNA-templated transcription"/>
    <property type="evidence" value="ECO:0007669"/>
    <property type="project" value="InterPro"/>
</dbReference>
<evidence type="ECO:0000256" key="1">
    <source>
        <dbReference type="ARBA" id="ARBA00004123"/>
    </source>
</evidence>
<feature type="domain" description="NAC" evidence="6">
    <location>
        <begin position="14"/>
        <end position="177"/>
    </location>
</feature>